<protein>
    <submittedName>
        <fullName evidence="3">DUF4189 domain-containing protein</fullName>
    </submittedName>
</protein>
<dbReference type="Proteomes" id="UP000636938">
    <property type="component" value="Unassembled WGS sequence"/>
</dbReference>
<dbReference type="AlphaFoldDB" id="A0A8X8K1B3"/>
<gene>
    <name evidence="3" type="ORF">H9654_01055</name>
</gene>
<feature type="signal peptide" evidence="1">
    <location>
        <begin position="1"/>
        <end position="26"/>
    </location>
</feature>
<feature type="chain" id="PRO_5036479934" evidence="1">
    <location>
        <begin position="27"/>
        <end position="186"/>
    </location>
</feature>
<name>A0A8X8K1B3_9GAMM</name>
<keyword evidence="1" id="KW-0732">Signal</keyword>
<evidence type="ECO:0000313" key="4">
    <source>
        <dbReference type="Proteomes" id="UP000636938"/>
    </source>
</evidence>
<evidence type="ECO:0000259" key="2">
    <source>
        <dbReference type="Pfam" id="PF13827"/>
    </source>
</evidence>
<evidence type="ECO:0000313" key="3">
    <source>
        <dbReference type="EMBL" id="MBD7952780.1"/>
    </source>
</evidence>
<keyword evidence="4" id="KW-1185">Reference proteome</keyword>
<feature type="domain" description="DUF4189" evidence="2">
    <location>
        <begin position="79"/>
        <end position="178"/>
    </location>
</feature>
<dbReference type="Pfam" id="PF13827">
    <property type="entry name" value="DUF4189"/>
    <property type="match status" value="1"/>
</dbReference>
<sequence length="186" mass="19337">MTARSHFTGTLLLSLLLLLCAFSALAEGNCPRGYYPIGGKGVQGCAPIPSGTRAPAQSGYSYSGPIYSETANSHLEDSWGALAFSASSGTLGDAVNEYSKELAEQAALERCAAKGATDCKLMAHYANSCIAVAVATAPAGLNLSAIGMDKYPNNAEREAAQNCIKGGAKKCRMFYNNCVTPKVVPN</sequence>
<dbReference type="EMBL" id="JACSQS010000001">
    <property type="protein sequence ID" value="MBD7952780.1"/>
    <property type="molecule type" value="Genomic_DNA"/>
</dbReference>
<dbReference type="RefSeq" id="WP_191768324.1">
    <property type="nucleotide sequence ID" value="NZ_JACSQS010000001.1"/>
</dbReference>
<dbReference type="InterPro" id="IPR025240">
    <property type="entry name" value="DUF4189"/>
</dbReference>
<organism evidence="3 4">
    <name type="scientific">Stenotrophomonas lacuserhaii</name>
    <dbReference type="NCBI Taxonomy" id="2760084"/>
    <lineage>
        <taxon>Bacteria</taxon>
        <taxon>Pseudomonadati</taxon>
        <taxon>Pseudomonadota</taxon>
        <taxon>Gammaproteobacteria</taxon>
        <taxon>Lysobacterales</taxon>
        <taxon>Lysobacteraceae</taxon>
        <taxon>Stenotrophomonas</taxon>
    </lineage>
</organism>
<proteinExistence type="predicted"/>
<comment type="caution">
    <text evidence="3">The sequence shown here is derived from an EMBL/GenBank/DDBJ whole genome shotgun (WGS) entry which is preliminary data.</text>
</comment>
<reference evidence="3 4" key="1">
    <citation type="submission" date="2020-08" db="EMBL/GenBank/DDBJ databases">
        <title>A Genomic Blueprint of the Chicken Gut Microbiome.</title>
        <authorList>
            <person name="Gilroy R."/>
            <person name="Ravi A."/>
            <person name="Getino M."/>
            <person name="Pursley I."/>
            <person name="Horton D.L."/>
            <person name="Alikhan N.-F."/>
            <person name="Baker D."/>
            <person name="Gharbi K."/>
            <person name="Hall N."/>
            <person name="Watson M."/>
            <person name="Adriaenssens E.M."/>
            <person name="Foster-Nyarko E."/>
            <person name="Jarju S."/>
            <person name="Secka A."/>
            <person name="Antonio M."/>
            <person name="Oren A."/>
            <person name="Chaudhuri R."/>
            <person name="La Ragione R.M."/>
            <person name="Hildebrand F."/>
            <person name="Pallen M.J."/>
        </authorList>
    </citation>
    <scope>NUCLEOTIDE SEQUENCE [LARGE SCALE GENOMIC DNA]</scope>
    <source>
        <strain evidence="3 4">Sa5BUN4</strain>
    </source>
</reference>
<accession>A0A8X8K1B3</accession>
<evidence type="ECO:0000256" key="1">
    <source>
        <dbReference type="SAM" id="SignalP"/>
    </source>
</evidence>